<dbReference type="InterPro" id="IPR000014">
    <property type="entry name" value="PAS"/>
</dbReference>
<evidence type="ECO:0000313" key="6">
    <source>
        <dbReference type="Proteomes" id="UP001165395"/>
    </source>
</evidence>
<dbReference type="SMART" id="SM00267">
    <property type="entry name" value="GGDEF"/>
    <property type="match status" value="1"/>
</dbReference>
<keyword evidence="5" id="KW-0548">Nucleotidyltransferase</keyword>
<dbReference type="Pfam" id="PF00990">
    <property type="entry name" value="GGDEF"/>
    <property type="match status" value="1"/>
</dbReference>
<keyword evidence="5" id="KW-0808">Transferase</keyword>
<evidence type="ECO:0000259" key="4">
    <source>
        <dbReference type="PROSITE" id="PS50887"/>
    </source>
</evidence>
<evidence type="ECO:0000256" key="2">
    <source>
        <dbReference type="ARBA" id="ARBA00034247"/>
    </source>
</evidence>
<gene>
    <name evidence="5" type="ORF">LIN78_04555</name>
</gene>
<dbReference type="PROSITE" id="PS50887">
    <property type="entry name" value="GGDEF"/>
    <property type="match status" value="1"/>
</dbReference>
<dbReference type="InterPro" id="IPR029787">
    <property type="entry name" value="Nucleotide_cyclase"/>
</dbReference>
<evidence type="ECO:0000259" key="3">
    <source>
        <dbReference type="PROSITE" id="PS50112"/>
    </source>
</evidence>
<name>A0ABS8D3P6_9NEIS</name>
<evidence type="ECO:0000313" key="5">
    <source>
        <dbReference type="EMBL" id="MCB6182819.1"/>
    </source>
</evidence>
<proteinExistence type="predicted"/>
<dbReference type="NCBIfam" id="TIGR00254">
    <property type="entry name" value="GGDEF"/>
    <property type="match status" value="1"/>
</dbReference>
<dbReference type="Gene3D" id="3.30.70.270">
    <property type="match status" value="1"/>
</dbReference>
<reference evidence="5" key="1">
    <citation type="submission" date="2021-10" db="EMBL/GenBank/DDBJ databases">
        <title>The complete genome sequence of Leeia sp. TBRC 13508.</title>
        <authorList>
            <person name="Charoenyingcharoen P."/>
            <person name="Yukphan P."/>
        </authorList>
    </citation>
    <scope>NUCLEOTIDE SEQUENCE</scope>
    <source>
        <strain evidence="5">TBRC 13508</strain>
    </source>
</reference>
<evidence type="ECO:0000256" key="1">
    <source>
        <dbReference type="ARBA" id="ARBA00012528"/>
    </source>
</evidence>
<dbReference type="EC" id="2.7.7.65" evidence="1"/>
<dbReference type="SUPFAM" id="SSF55785">
    <property type="entry name" value="PYP-like sensor domain (PAS domain)"/>
    <property type="match status" value="1"/>
</dbReference>
<organism evidence="5 6">
    <name type="scientific">Leeia speluncae</name>
    <dbReference type="NCBI Taxonomy" id="2884804"/>
    <lineage>
        <taxon>Bacteria</taxon>
        <taxon>Pseudomonadati</taxon>
        <taxon>Pseudomonadota</taxon>
        <taxon>Betaproteobacteria</taxon>
        <taxon>Neisseriales</taxon>
        <taxon>Leeiaceae</taxon>
        <taxon>Leeia</taxon>
    </lineage>
</organism>
<accession>A0ABS8D3P6</accession>
<dbReference type="SMART" id="SM00065">
    <property type="entry name" value="GAF"/>
    <property type="match status" value="1"/>
</dbReference>
<protein>
    <recommendedName>
        <fullName evidence="1">diguanylate cyclase</fullName>
        <ecNumber evidence="1">2.7.7.65</ecNumber>
    </recommendedName>
</protein>
<dbReference type="Proteomes" id="UP001165395">
    <property type="component" value="Unassembled WGS sequence"/>
</dbReference>
<sequence>MDKHLPLQHVIDSIADLIYFKDQQSTYVGCNQAFARYAGLSIAEIVGKKDTDLPMLSNPELFQTRDIQVMATLAPLITEDWLIHQTMGQRLYEIVKSPFYDDANQLCGVIGVGRDITNHWRIKQRDETRQLALALTASQAPLQEILDAIVKGLEAEVSGRLCSILLLSDDGEHLLCGSAPSLPDFYNQAVHGLSPGIGVGSCGTAVASGKRVIVEDILTHPYWAPFKALVSQAGLAACWSQPIFSSSGKVLGSFAIYHREITHPTLEDLTSIEQAASITSLAIEYHAARLSLERQAKTDLLTNIGNRRYFQEHAETILQQHAAAKQPIALLFIDVDFFKLINDMFGHKAGDDTLIALGKYFTECQREQDVLARMGGEEFAYLLPETDGETALAFAQQLQAGLTRFYDQQPHLQAKPTLSIGVAAFSTGCGTLDQLLSRADTALYEAKNQGRNCSKLYLPSPPLTQPASPTNFLQ</sequence>
<feature type="domain" description="PAS" evidence="3">
    <location>
        <begin position="3"/>
        <end position="60"/>
    </location>
</feature>
<comment type="catalytic activity">
    <reaction evidence="2">
        <text>2 GTP = 3',3'-c-di-GMP + 2 diphosphate</text>
        <dbReference type="Rhea" id="RHEA:24898"/>
        <dbReference type="ChEBI" id="CHEBI:33019"/>
        <dbReference type="ChEBI" id="CHEBI:37565"/>
        <dbReference type="ChEBI" id="CHEBI:58805"/>
        <dbReference type="EC" id="2.7.7.65"/>
    </reaction>
</comment>
<dbReference type="InterPro" id="IPR003018">
    <property type="entry name" value="GAF"/>
</dbReference>
<dbReference type="PROSITE" id="PS50112">
    <property type="entry name" value="PAS"/>
    <property type="match status" value="1"/>
</dbReference>
<dbReference type="NCBIfam" id="TIGR00229">
    <property type="entry name" value="sensory_box"/>
    <property type="match status" value="1"/>
</dbReference>
<dbReference type="EMBL" id="JAJBZT010000002">
    <property type="protein sequence ID" value="MCB6182819.1"/>
    <property type="molecule type" value="Genomic_DNA"/>
</dbReference>
<dbReference type="InterPro" id="IPR013656">
    <property type="entry name" value="PAS_4"/>
</dbReference>
<dbReference type="Gene3D" id="3.30.450.40">
    <property type="match status" value="1"/>
</dbReference>
<dbReference type="GO" id="GO:0052621">
    <property type="term" value="F:diguanylate cyclase activity"/>
    <property type="evidence" value="ECO:0007669"/>
    <property type="project" value="UniProtKB-EC"/>
</dbReference>
<dbReference type="Pfam" id="PF13185">
    <property type="entry name" value="GAF_2"/>
    <property type="match status" value="1"/>
</dbReference>
<dbReference type="RefSeq" id="WP_227178930.1">
    <property type="nucleotide sequence ID" value="NZ_JAJBZT010000002.1"/>
</dbReference>
<dbReference type="InterPro" id="IPR043128">
    <property type="entry name" value="Rev_trsase/Diguanyl_cyclase"/>
</dbReference>
<comment type="caution">
    <text evidence="5">The sequence shown here is derived from an EMBL/GenBank/DDBJ whole genome shotgun (WGS) entry which is preliminary data.</text>
</comment>
<feature type="domain" description="GGDEF" evidence="4">
    <location>
        <begin position="326"/>
        <end position="459"/>
    </location>
</feature>
<dbReference type="Pfam" id="PF08448">
    <property type="entry name" value="PAS_4"/>
    <property type="match status" value="1"/>
</dbReference>
<dbReference type="CDD" id="cd00130">
    <property type="entry name" value="PAS"/>
    <property type="match status" value="1"/>
</dbReference>
<dbReference type="Gene3D" id="3.30.450.20">
    <property type="entry name" value="PAS domain"/>
    <property type="match status" value="1"/>
</dbReference>
<dbReference type="SUPFAM" id="SSF55781">
    <property type="entry name" value="GAF domain-like"/>
    <property type="match status" value="1"/>
</dbReference>
<keyword evidence="6" id="KW-1185">Reference proteome</keyword>
<dbReference type="CDD" id="cd01949">
    <property type="entry name" value="GGDEF"/>
    <property type="match status" value="1"/>
</dbReference>
<dbReference type="PANTHER" id="PTHR45138">
    <property type="entry name" value="REGULATORY COMPONENTS OF SENSORY TRANSDUCTION SYSTEM"/>
    <property type="match status" value="1"/>
</dbReference>
<dbReference type="InterPro" id="IPR000160">
    <property type="entry name" value="GGDEF_dom"/>
</dbReference>
<dbReference type="InterPro" id="IPR035965">
    <property type="entry name" value="PAS-like_dom_sf"/>
</dbReference>
<dbReference type="PANTHER" id="PTHR45138:SF9">
    <property type="entry name" value="DIGUANYLATE CYCLASE DGCM-RELATED"/>
    <property type="match status" value="1"/>
</dbReference>
<dbReference type="SUPFAM" id="SSF55073">
    <property type="entry name" value="Nucleotide cyclase"/>
    <property type="match status" value="1"/>
</dbReference>
<dbReference type="InterPro" id="IPR029016">
    <property type="entry name" value="GAF-like_dom_sf"/>
</dbReference>
<dbReference type="InterPro" id="IPR050469">
    <property type="entry name" value="Diguanylate_Cyclase"/>
</dbReference>